<evidence type="ECO:0000313" key="1">
    <source>
        <dbReference type="EMBL" id="KAI4378505.1"/>
    </source>
</evidence>
<accession>A0ACB9RHZ8</accession>
<protein>
    <submittedName>
        <fullName evidence="1">Uncharacterized protein</fullName>
    </submittedName>
</protein>
<proteinExistence type="predicted"/>
<comment type="caution">
    <text evidence="1">The sequence shown here is derived from an EMBL/GenBank/DDBJ whole genome shotgun (WGS) entry which is preliminary data.</text>
</comment>
<reference evidence="2" key="1">
    <citation type="journal article" date="2023" name="Front. Plant Sci.">
        <title>Chromosomal-level genome assembly of Melastoma candidum provides insights into trichome evolution.</title>
        <authorList>
            <person name="Zhong Y."/>
            <person name="Wu W."/>
            <person name="Sun C."/>
            <person name="Zou P."/>
            <person name="Liu Y."/>
            <person name="Dai S."/>
            <person name="Zhou R."/>
        </authorList>
    </citation>
    <scope>NUCLEOTIDE SEQUENCE [LARGE SCALE GENOMIC DNA]</scope>
</reference>
<dbReference type="EMBL" id="CM042883">
    <property type="protein sequence ID" value="KAI4378505.1"/>
    <property type="molecule type" value="Genomic_DNA"/>
</dbReference>
<gene>
    <name evidence="1" type="ORF">MLD38_015975</name>
</gene>
<name>A0ACB9RHZ8_9MYRT</name>
<evidence type="ECO:0000313" key="2">
    <source>
        <dbReference type="Proteomes" id="UP001057402"/>
    </source>
</evidence>
<organism evidence="1 2">
    <name type="scientific">Melastoma candidum</name>
    <dbReference type="NCBI Taxonomy" id="119954"/>
    <lineage>
        <taxon>Eukaryota</taxon>
        <taxon>Viridiplantae</taxon>
        <taxon>Streptophyta</taxon>
        <taxon>Embryophyta</taxon>
        <taxon>Tracheophyta</taxon>
        <taxon>Spermatophyta</taxon>
        <taxon>Magnoliopsida</taxon>
        <taxon>eudicotyledons</taxon>
        <taxon>Gunneridae</taxon>
        <taxon>Pentapetalae</taxon>
        <taxon>rosids</taxon>
        <taxon>malvids</taxon>
        <taxon>Myrtales</taxon>
        <taxon>Melastomataceae</taxon>
        <taxon>Melastomatoideae</taxon>
        <taxon>Melastomateae</taxon>
        <taxon>Melastoma</taxon>
    </lineage>
</organism>
<keyword evidence="2" id="KW-1185">Reference proteome</keyword>
<sequence>MSTRHGNPTASAIQVVLRILTILATAAATYVMVTSKQSTVVYGIPLQAQYNYASAFKFFVYANGIACGLSVLSLIVALALCVRGSRASDSFFLPTIDLLVMSLVMAGFAAATAVGYIGKYGESHIGWMSICDNVAIFCRRVTTSVIASFIAFFLLKVIAIMTVFRL</sequence>
<dbReference type="Proteomes" id="UP001057402">
    <property type="component" value="Chromosome 4"/>
</dbReference>